<name>A0A9N8D830_9STRA</name>
<evidence type="ECO:0000313" key="2">
    <source>
        <dbReference type="Proteomes" id="UP001153069"/>
    </source>
</evidence>
<comment type="caution">
    <text evidence="1">The sequence shown here is derived from an EMBL/GenBank/DDBJ whole genome shotgun (WGS) entry which is preliminary data.</text>
</comment>
<sequence>MGLQHSTPVPTDQDFSVRHHPLKKPLYTTRQLPPLEYSFSVPKKAWSQGVSLDIVGLTVVPVKGNNKQCIIKDTQTGTVLAVLQVQRYQHIQICTLANESASGRRVVGEYDGKLLLEYATVTENQHIARHFLSVEGGPCYKMAKCGSKFFGPEDAVIHYAQDTSGSPKKKMVCAAYLTEEPRKMWGCRVAPGIDPVIVLAFVLCSDKLQVMFNELLVQKSGIMSYKVKNVLGP</sequence>
<accession>A0A9N8D830</accession>
<dbReference type="EMBL" id="CAICTM010000012">
    <property type="protein sequence ID" value="CAB9496950.1"/>
    <property type="molecule type" value="Genomic_DNA"/>
</dbReference>
<dbReference type="Proteomes" id="UP001153069">
    <property type="component" value="Unassembled WGS sequence"/>
</dbReference>
<keyword evidence="2" id="KW-1185">Reference proteome</keyword>
<organism evidence="1 2">
    <name type="scientific">Seminavis robusta</name>
    <dbReference type="NCBI Taxonomy" id="568900"/>
    <lineage>
        <taxon>Eukaryota</taxon>
        <taxon>Sar</taxon>
        <taxon>Stramenopiles</taxon>
        <taxon>Ochrophyta</taxon>
        <taxon>Bacillariophyta</taxon>
        <taxon>Bacillariophyceae</taxon>
        <taxon>Bacillariophycidae</taxon>
        <taxon>Naviculales</taxon>
        <taxon>Naviculaceae</taxon>
        <taxon>Seminavis</taxon>
    </lineage>
</organism>
<proteinExistence type="predicted"/>
<gene>
    <name evidence="1" type="ORF">SEMRO_12_G009100.1</name>
</gene>
<dbReference type="AlphaFoldDB" id="A0A9N8D830"/>
<reference evidence="1" key="1">
    <citation type="submission" date="2020-06" db="EMBL/GenBank/DDBJ databases">
        <authorList>
            <consortium name="Plant Systems Biology data submission"/>
        </authorList>
    </citation>
    <scope>NUCLEOTIDE SEQUENCE</scope>
    <source>
        <strain evidence="1">D6</strain>
    </source>
</reference>
<evidence type="ECO:0000313" key="1">
    <source>
        <dbReference type="EMBL" id="CAB9496950.1"/>
    </source>
</evidence>
<protein>
    <submittedName>
        <fullName evidence="1">Uncharacterized protein</fullName>
    </submittedName>
</protein>